<evidence type="ECO:0000256" key="4">
    <source>
        <dbReference type="ARBA" id="ARBA00022679"/>
    </source>
</evidence>
<dbReference type="GO" id="GO:0008170">
    <property type="term" value="F:N-methyltransferase activity"/>
    <property type="evidence" value="ECO:0007669"/>
    <property type="project" value="InterPro"/>
</dbReference>
<dbReference type="PIRSF" id="PIRSF015855">
    <property type="entry name" value="TypeIII_Mtase_mKpnI"/>
    <property type="match status" value="1"/>
</dbReference>
<dbReference type="InterPro" id="IPR002295">
    <property type="entry name" value="N4/N6-MTase_EcoPI_Mod-like"/>
</dbReference>
<evidence type="ECO:0000256" key="2">
    <source>
        <dbReference type="ARBA" id="ARBA00011900"/>
    </source>
</evidence>
<dbReference type="KEGG" id="amuc:Pan181_21510"/>
<gene>
    <name evidence="9" type="ORF">Pan181_21510</name>
</gene>
<evidence type="ECO:0000313" key="9">
    <source>
        <dbReference type="EMBL" id="QDU55949.1"/>
    </source>
</evidence>
<evidence type="ECO:0000259" key="8">
    <source>
        <dbReference type="Pfam" id="PF01555"/>
    </source>
</evidence>
<dbReference type="SUPFAM" id="SSF53335">
    <property type="entry name" value="S-adenosyl-L-methionine-dependent methyltransferases"/>
    <property type="match status" value="1"/>
</dbReference>
<name>A0A518AMJ0_9BACT</name>
<dbReference type="InterPro" id="IPR002941">
    <property type="entry name" value="DNA_methylase_N4/N6"/>
</dbReference>
<dbReference type="PROSITE" id="PS00092">
    <property type="entry name" value="N6_MTASE"/>
    <property type="match status" value="1"/>
</dbReference>
<dbReference type="AlphaFoldDB" id="A0A518AMJ0"/>
<evidence type="ECO:0000256" key="3">
    <source>
        <dbReference type="ARBA" id="ARBA00022603"/>
    </source>
</evidence>
<organism evidence="9 10">
    <name type="scientific">Aeoliella mucimassa</name>
    <dbReference type="NCBI Taxonomy" id="2527972"/>
    <lineage>
        <taxon>Bacteria</taxon>
        <taxon>Pseudomonadati</taxon>
        <taxon>Planctomycetota</taxon>
        <taxon>Planctomycetia</taxon>
        <taxon>Pirellulales</taxon>
        <taxon>Lacipirellulaceae</taxon>
        <taxon>Aeoliella</taxon>
    </lineage>
</organism>
<dbReference type="Proteomes" id="UP000315750">
    <property type="component" value="Chromosome"/>
</dbReference>
<sequence length="411" mass="46781">MPTLNWIGKDAVVDHHRRVPTRLLECDRELSVGDPDAENLLVEGDNLEALKALLPRYRGQVKCIYIDPPYNTGNENWVYNDNVNDPRVRKWLGEVVGKEAEDLCRHDKWLCMMYPRLALLREFLREDGAIFVSIADHEVQNLRAILDEVFGRQNFIATVVWQKVYAPKSSAKYFSEDHDYILVYARNAERFLPNLMPRTDKQNKAYSNRDDDPRGPWRPNNLAARNYYSKGTYPITCPGGRVITGPPRGSYWRVSKEKLELLDAEGRIYWGKDGNSVPAPKIFLSEVKQGVVPQTLWKYEEVGHTQEAKKELVSLCDFDSSADVFITPKPTRLIRRIIDLATEKDSLILDSFAGSGTTGHAVMAANKADGGNRRCILVEVEPEVSQRVTRQRLERASEQLSECETGGGERV</sequence>
<evidence type="ECO:0000313" key="10">
    <source>
        <dbReference type="Proteomes" id="UP000315750"/>
    </source>
</evidence>
<keyword evidence="4 9" id="KW-0808">Transferase</keyword>
<dbReference type="InterPro" id="IPR029063">
    <property type="entry name" value="SAM-dependent_MTases_sf"/>
</dbReference>
<protein>
    <recommendedName>
        <fullName evidence="2">site-specific DNA-methyltransferase (adenine-specific)</fullName>
        <ecNumber evidence="2">2.1.1.72</ecNumber>
    </recommendedName>
</protein>
<dbReference type="GO" id="GO:0003677">
    <property type="term" value="F:DNA binding"/>
    <property type="evidence" value="ECO:0007669"/>
    <property type="project" value="InterPro"/>
</dbReference>
<dbReference type="PRINTS" id="PR00506">
    <property type="entry name" value="D21N6MTFRASE"/>
</dbReference>
<keyword evidence="5" id="KW-0949">S-adenosyl-L-methionine</keyword>
<reference evidence="9 10" key="1">
    <citation type="submission" date="2019-02" db="EMBL/GenBank/DDBJ databases">
        <title>Deep-cultivation of Planctomycetes and their phenomic and genomic characterization uncovers novel biology.</title>
        <authorList>
            <person name="Wiegand S."/>
            <person name="Jogler M."/>
            <person name="Boedeker C."/>
            <person name="Pinto D."/>
            <person name="Vollmers J."/>
            <person name="Rivas-Marin E."/>
            <person name="Kohn T."/>
            <person name="Peeters S.H."/>
            <person name="Heuer A."/>
            <person name="Rast P."/>
            <person name="Oberbeckmann S."/>
            <person name="Bunk B."/>
            <person name="Jeske O."/>
            <person name="Meyerdierks A."/>
            <person name="Storesund J.E."/>
            <person name="Kallscheuer N."/>
            <person name="Luecker S."/>
            <person name="Lage O.M."/>
            <person name="Pohl T."/>
            <person name="Merkel B.J."/>
            <person name="Hornburger P."/>
            <person name="Mueller R.-W."/>
            <person name="Bruemmer F."/>
            <person name="Labrenz M."/>
            <person name="Spormann A.M."/>
            <person name="Op den Camp H."/>
            <person name="Overmann J."/>
            <person name="Amann R."/>
            <person name="Jetten M.S.M."/>
            <person name="Mascher T."/>
            <person name="Medema M.H."/>
            <person name="Devos D.P."/>
            <person name="Kaster A.-K."/>
            <person name="Ovreas L."/>
            <person name="Rohde M."/>
            <person name="Galperin M.Y."/>
            <person name="Jogler C."/>
        </authorList>
    </citation>
    <scope>NUCLEOTIDE SEQUENCE [LARGE SCALE GENOMIC DNA]</scope>
    <source>
        <strain evidence="9 10">Pan181</strain>
    </source>
</reference>
<accession>A0A518AMJ0</accession>
<dbReference type="Gene3D" id="3.40.50.150">
    <property type="entry name" value="Vaccinia Virus protein VP39"/>
    <property type="match status" value="1"/>
</dbReference>
<evidence type="ECO:0000256" key="6">
    <source>
        <dbReference type="ARBA" id="ARBA00047942"/>
    </source>
</evidence>
<dbReference type="RefSeq" id="WP_145246728.1">
    <property type="nucleotide sequence ID" value="NZ_CP036278.1"/>
</dbReference>
<evidence type="ECO:0000256" key="5">
    <source>
        <dbReference type="ARBA" id="ARBA00022691"/>
    </source>
</evidence>
<dbReference type="EMBL" id="CP036278">
    <property type="protein sequence ID" value="QDU55949.1"/>
    <property type="molecule type" value="Genomic_DNA"/>
</dbReference>
<evidence type="ECO:0000256" key="7">
    <source>
        <dbReference type="SAM" id="MobiDB-lite"/>
    </source>
</evidence>
<dbReference type="GO" id="GO:0009007">
    <property type="term" value="F:site-specific DNA-methyltransferase (adenine-specific) activity"/>
    <property type="evidence" value="ECO:0007669"/>
    <property type="project" value="UniProtKB-EC"/>
</dbReference>
<keyword evidence="10" id="KW-1185">Reference proteome</keyword>
<dbReference type="Pfam" id="PF01555">
    <property type="entry name" value="N6_N4_Mtase"/>
    <property type="match status" value="1"/>
</dbReference>
<feature type="region of interest" description="Disordered" evidence="7">
    <location>
        <begin position="200"/>
        <end position="221"/>
    </location>
</feature>
<keyword evidence="3 9" id="KW-0489">Methyltransferase</keyword>
<feature type="compositionally biased region" description="Basic and acidic residues" evidence="7">
    <location>
        <begin position="200"/>
        <end position="215"/>
    </location>
</feature>
<feature type="domain" description="DNA methylase N-4/N-6" evidence="8">
    <location>
        <begin position="61"/>
        <end position="384"/>
    </location>
</feature>
<dbReference type="InterPro" id="IPR002052">
    <property type="entry name" value="DNA_methylase_N6_adenine_CS"/>
</dbReference>
<comment type="similarity">
    <text evidence="1">Belongs to the N(4)/N(6)-methyltransferase family.</text>
</comment>
<dbReference type="OrthoDB" id="9800801at2"/>
<evidence type="ECO:0000256" key="1">
    <source>
        <dbReference type="ARBA" id="ARBA00006594"/>
    </source>
</evidence>
<dbReference type="EC" id="2.1.1.72" evidence="2"/>
<proteinExistence type="inferred from homology"/>
<comment type="catalytic activity">
    <reaction evidence="6">
        <text>a 2'-deoxyadenosine in DNA + S-adenosyl-L-methionine = an N(6)-methyl-2'-deoxyadenosine in DNA + S-adenosyl-L-homocysteine + H(+)</text>
        <dbReference type="Rhea" id="RHEA:15197"/>
        <dbReference type="Rhea" id="RHEA-COMP:12418"/>
        <dbReference type="Rhea" id="RHEA-COMP:12419"/>
        <dbReference type="ChEBI" id="CHEBI:15378"/>
        <dbReference type="ChEBI" id="CHEBI:57856"/>
        <dbReference type="ChEBI" id="CHEBI:59789"/>
        <dbReference type="ChEBI" id="CHEBI:90615"/>
        <dbReference type="ChEBI" id="CHEBI:90616"/>
        <dbReference type="EC" id="2.1.1.72"/>
    </reaction>
</comment>
<dbReference type="GO" id="GO:0032259">
    <property type="term" value="P:methylation"/>
    <property type="evidence" value="ECO:0007669"/>
    <property type="project" value="UniProtKB-KW"/>
</dbReference>